<evidence type="ECO:0000313" key="1">
    <source>
        <dbReference type="EMBL" id="KAF7994633.1"/>
    </source>
</evidence>
<keyword evidence="2" id="KW-1185">Reference proteome</keyword>
<sequence length="619" mass="72298">MVTRVPLNSGYKNLSSRTIDPATADSGLIDILSSYRLPSYSKFHDHWLLLDGILNLMEMNVIQADFPGPLEHPVCRGIPGQLDTAVPPYSGYQNLSRRTMKSATADSELIDMLSSYRLPADARLYGQYLLLDNIFDLMKSSEYLTEDDKTYIFQIIETNLKKFMIEKIIDTINDIESINKLSGKNREILFNKTKDAVRTIMYTSNDLNKMYEAMYTWIDDINTEENIKTIGRYSISEFNKEKDGMFYPFTPWYDLNVFVETKIKMNMFKIYNDEVNRLIEEEKSKSGYSVAKTIILTSLIFLIVSGLTGVSSVPSYNHEISKITARKMQPWEKPCGTLFESSTGRPLQRHSAHRSLKRVRTRLKVAKNHIQKDRHDIEKVYSKINTVLKGQYNFTWLPKKQLQWYYNELWCMEKNKKAEYALPRLHDALQRFAITFYSLRKFKFKIGIEDNWAITKRNEIISAMETEVLSILCEVETAITNLGHQVPHVHKSKIVIENPAWNTEGDMTVSLIQDWGVLRLYRIFLNDWIRAFRNATAKGPGTCDSNTVKPIIFKSKNKNQKKTTRLKTKRHMKKKKSNEQQLLRDNIIHENNKKMIQEKKRELRLRLQNRMKLNESQNL</sequence>
<protein>
    <submittedName>
        <fullName evidence="1">Uncharacterized protein</fullName>
    </submittedName>
</protein>
<evidence type="ECO:0000313" key="2">
    <source>
        <dbReference type="Proteomes" id="UP000639338"/>
    </source>
</evidence>
<dbReference type="AlphaFoldDB" id="A0A834XW84"/>
<organism evidence="1 2">
    <name type="scientific">Aphidius gifuensis</name>
    <name type="common">Parasitoid wasp</name>
    <dbReference type="NCBI Taxonomy" id="684658"/>
    <lineage>
        <taxon>Eukaryota</taxon>
        <taxon>Metazoa</taxon>
        <taxon>Ecdysozoa</taxon>
        <taxon>Arthropoda</taxon>
        <taxon>Hexapoda</taxon>
        <taxon>Insecta</taxon>
        <taxon>Pterygota</taxon>
        <taxon>Neoptera</taxon>
        <taxon>Endopterygota</taxon>
        <taxon>Hymenoptera</taxon>
        <taxon>Apocrita</taxon>
        <taxon>Ichneumonoidea</taxon>
        <taxon>Braconidae</taxon>
        <taxon>Aphidiinae</taxon>
        <taxon>Aphidius</taxon>
    </lineage>
</organism>
<accession>A0A834XW84</accession>
<proteinExistence type="predicted"/>
<comment type="caution">
    <text evidence="1">The sequence shown here is derived from an EMBL/GenBank/DDBJ whole genome shotgun (WGS) entry which is preliminary data.</text>
</comment>
<reference evidence="1 2" key="1">
    <citation type="submission" date="2020-08" db="EMBL/GenBank/DDBJ databases">
        <title>Aphidius gifuensis genome sequencing and assembly.</title>
        <authorList>
            <person name="Du Z."/>
        </authorList>
    </citation>
    <scope>NUCLEOTIDE SEQUENCE [LARGE SCALE GENOMIC DNA]</scope>
    <source>
        <strain evidence="1">YNYX2018</strain>
        <tissue evidence="1">Adults</tissue>
    </source>
</reference>
<gene>
    <name evidence="1" type="ORF">HCN44_004105</name>
</gene>
<dbReference type="Proteomes" id="UP000639338">
    <property type="component" value="Unassembled WGS sequence"/>
</dbReference>
<name>A0A834XW84_APHGI</name>
<dbReference type="OrthoDB" id="8194193at2759"/>
<dbReference type="EMBL" id="JACMRX010000002">
    <property type="protein sequence ID" value="KAF7994633.1"/>
    <property type="molecule type" value="Genomic_DNA"/>
</dbReference>